<accession>A0A7Z9C1D8</accession>
<evidence type="ECO:0000256" key="2">
    <source>
        <dbReference type="ARBA" id="ARBA00022737"/>
    </source>
</evidence>
<feature type="repeat" description="WD" evidence="3">
    <location>
        <begin position="1374"/>
        <end position="1406"/>
    </location>
</feature>
<evidence type="ECO:0000256" key="1">
    <source>
        <dbReference type="ARBA" id="ARBA00022574"/>
    </source>
</evidence>
<keyword evidence="1 3" id="KW-0853">WD repeat</keyword>
<dbReference type="SUPFAM" id="SSF50998">
    <property type="entry name" value="Quinoprotein alcohol dehydrogenase-like"/>
    <property type="match status" value="2"/>
</dbReference>
<dbReference type="SMART" id="SM00028">
    <property type="entry name" value="TPR"/>
    <property type="match status" value="2"/>
</dbReference>
<dbReference type="SUPFAM" id="SSF52540">
    <property type="entry name" value="P-loop containing nucleoside triphosphate hydrolases"/>
    <property type="match status" value="1"/>
</dbReference>
<dbReference type="Gene3D" id="2.130.10.10">
    <property type="entry name" value="YVTN repeat-like/Quinoprotein amine dehydrogenase"/>
    <property type="match status" value="4"/>
</dbReference>
<dbReference type="SMART" id="SM00320">
    <property type="entry name" value="WD40"/>
    <property type="match status" value="14"/>
</dbReference>
<protein>
    <submittedName>
        <fullName evidence="6">WD-40 repeat protein</fullName>
    </submittedName>
</protein>
<dbReference type="InterPro" id="IPR019775">
    <property type="entry name" value="WD40_repeat_CS"/>
</dbReference>
<feature type="repeat" description="WD" evidence="3">
    <location>
        <begin position="1581"/>
        <end position="1613"/>
    </location>
</feature>
<reference evidence="6" key="1">
    <citation type="submission" date="2019-10" db="EMBL/GenBank/DDBJ databases">
        <authorList>
            <consortium name="Genoscope - CEA"/>
            <person name="William W."/>
        </authorList>
    </citation>
    <scope>NUCLEOTIDE SEQUENCE [LARGE SCALE GENOMIC DNA]</scope>
    <source>
        <strain evidence="6">BBR_PRJEB10992</strain>
    </source>
</reference>
<keyword evidence="2" id="KW-0677">Repeat</keyword>
<keyword evidence="7" id="KW-1185">Reference proteome</keyword>
<name>A0A7Z9C1D8_9CYAN</name>
<feature type="domain" description="Novel STAND NTPase 1" evidence="5">
    <location>
        <begin position="519"/>
        <end position="955"/>
    </location>
</feature>
<proteinExistence type="predicted"/>
<dbReference type="SUPFAM" id="SSF50978">
    <property type="entry name" value="WD40 repeat-like"/>
    <property type="match status" value="1"/>
</dbReference>
<feature type="repeat" description="WD" evidence="3">
    <location>
        <begin position="1665"/>
        <end position="1706"/>
    </location>
</feature>
<dbReference type="InterPro" id="IPR015943">
    <property type="entry name" value="WD40/YVTN_repeat-like_dom_sf"/>
</dbReference>
<comment type="caution">
    <text evidence="6">The sequence shown here is derived from an EMBL/GenBank/DDBJ whole genome shotgun (WGS) entry which is preliminary data.</text>
</comment>
<dbReference type="CDD" id="cd00200">
    <property type="entry name" value="WD40"/>
    <property type="match status" value="2"/>
</dbReference>
<feature type="repeat" description="WD" evidence="3">
    <location>
        <begin position="1077"/>
        <end position="1108"/>
    </location>
</feature>
<dbReference type="OrthoDB" id="434800at2"/>
<dbReference type="InterPro" id="IPR027417">
    <property type="entry name" value="P-loop_NTPase"/>
</dbReference>
<dbReference type="InterPro" id="IPR020472">
    <property type="entry name" value="WD40_PAC1"/>
</dbReference>
<keyword evidence="4" id="KW-0175">Coiled coil</keyword>
<dbReference type="InterPro" id="IPR019734">
    <property type="entry name" value="TPR_rpt"/>
</dbReference>
<dbReference type="InterPro" id="IPR001680">
    <property type="entry name" value="WD40_rpt"/>
</dbReference>
<dbReference type="PRINTS" id="PR00320">
    <property type="entry name" value="GPROTEINBRPT"/>
</dbReference>
<feature type="repeat" description="WD" evidence="3">
    <location>
        <begin position="1333"/>
        <end position="1367"/>
    </location>
</feature>
<evidence type="ECO:0000256" key="4">
    <source>
        <dbReference type="SAM" id="Coils"/>
    </source>
</evidence>
<evidence type="ECO:0000259" key="5">
    <source>
        <dbReference type="Pfam" id="PF20703"/>
    </source>
</evidence>
<evidence type="ECO:0000256" key="3">
    <source>
        <dbReference type="PROSITE-ProRule" id="PRU00221"/>
    </source>
</evidence>
<dbReference type="InterPro" id="IPR049052">
    <property type="entry name" value="nSTAND1"/>
</dbReference>
<feature type="repeat" description="WD" evidence="3">
    <location>
        <begin position="1166"/>
        <end position="1198"/>
    </location>
</feature>
<gene>
    <name evidence="6" type="ORF">PL8927_860018</name>
</gene>
<dbReference type="PROSITE" id="PS00678">
    <property type="entry name" value="WD_REPEATS_1"/>
    <property type="match status" value="1"/>
</dbReference>
<evidence type="ECO:0000313" key="6">
    <source>
        <dbReference type="EMBL" id="VXD25315.1"/>
    </source>
</evidence>
<feature type="repeat" description="WD" evidence="3">
    <location>
        <begin position="1251"/>
        <end position="1282"/>
    </location>
</feature>
<feature type="repeat" description="WD" evidence="3">
    <location>
        <begin position="1415"/>
        <end position="1456"/>
    </location>
</feature>
<dbReference type="Pfam" id="PF20703">
    <property type="entry name" value="nSTAND1"/>
    <property type="match status" value="1"/>
</dbReference>
<dbReference type="Gene3D" id="1.25.40.10">
    <property type="entry name" value="Tetratricopeptide repeat domain"/>
    <property type="match status" value="1"/>
</dbReference>
<dbReference type="Proteomes" id="UP000184550">
    <property type="component" value="Unassembled WGS sequence"/>
</dbReference>
<dbReference type="PROSITE" id="PS50294">
    <property type="entry name" value="WD_REPEATS_REGION"/>
    <property type="match status" value="13"/>
</dbReference>
<dbReference type="RefSeq" id="WP_083626678.1">
    <property type="nucleotide sequence ID" value="NZ_LR734885.1"/>
</dbReference>
<feature type="repeat" description="WD" evidence="3">
    <location>
        <begin position="1118"/>
        <end position="1159"/>
    </location>
</feature>
<feature type="coiled-coil region" evidence="4">
    <location>
        <begin position="937"/>
        <end position="964"/>
    </location>
</feature>
<dbReference type="EMBL" id="CZCU02000164">
    <property type="protein sequence ID" value="VXD25315.1"/>
    <property type="molecule type" value="Genomic_DNA"/>
</dbReference>
<dbReference type="PROSITE" id="PS50082">
    <property type="entry name" value="WD_REPEATS_2"/>
    <property type="match status" value="13"/>
</dbReference>
<feature type="repeat" description="WD" evidence="3">
    <location>
        <begin position="1499"/>
        <end position="1531"/>
    </location>
</feature>
<dbReference type="PANTHER" id="PTHR22847:SF637">
    <property type="entry name" value="WD REPEAT DOMAIN 5B"/>
    <property type="match status" value="1"/>
</dbReference>
<dbReference type="SUPFAM" id="SSF48452">
    <property type="entry name" value="TPR-like"/>
    <property type="match status" value="1"/>
</dbReference>
<feature type="repeat" description="WD" evidence="3">
    <location>
        <begin position="1292"/>
        <end position="1326"/>
    </location>
</feature>
<dbReference type="PANTHER" id="PTHR22847">
    <property type="entry name" value="WD40 REPEAT PROTEIN"/>
    <property type="match status" value="1"/>
</dbReference>
<evidence type="ECO:0000313" key="7">
    <source>
        <dbReference type="Proteomes" id="UP000184550"/>
    </source>
</evidence>
<dbReference type="InterPro" id="IPR011047">
    <property type="entry name" value="Quinoprotein_ADH-like_sf"/>
</dbReference>
<dbReference type="InterPro" id="IPR036322">
    <property type="entry name" value="WD40_repeat_dom_sf"/>
</dbReference>
<sequence>MDRLFDPQTVASVNQRGLKRLVRSVSLSQGQFSLVLVRCNSSQLRQQVVHAVQVDSDIPIDPLILSPHTPTLYTILSEYVKTTSPSAVMILGLETVENLDTLLSSTNQVRDEFRQQFDFPIILWITDHIATQLIRLAPDFKSWAAATIKFELATGELLDYLKLQANTLFTLAELKIKDGEPETQQGFKSSVSPSFKSDFAMGSSRRRELELHWQDLLNRGYELDSDLEACRQFIFGQDCDGNDQSESARQHYQQSLAFLQQVGLQKQAGCFSINRQGIVLFHIALTYCIQATRNPAIANTLLEEARTYFEQSQQIFQQAGRPDLVAGVLSHLGEVFQRLQLWELLQKLALSGLKMHLIYGTPSQLAQDYGFLAEVALRRSEWNRALALAQLALTILPDLKRTTSRGQCLLLLARCYQHQGEWQQAKQQLELALSQIEPEYNPHLYLDILAELRQIYYQQGQYRQAFRTKKKQREIEHQYGFRAFIGAAQLQPPKQAINPDRNPSQNIVTIAEEMMASCRKQDIQNLLHRLSRNDHKLIIIHGRSGVGKSSLVNAGLVPALKNTAISARDCLPVVIQSYTDWARELERNLKQEIVRTVNRQPSSLTEIQPCSSPRETDNFILNFSSFMLKQLDQNAERNLLTVLIFDQFEEFFFVSQTQEQRRIFYDFLKICLNLPFVKIIFSMREDYLHHLLEWDRLLNLEAINNNILDKKIRYHLRDFSLKEAKTVIERLTQRAKLKLEPALINTLVTDLADEHQEVRPIELQVVGAQLQEEGEYGITTLATYQQLGINPKAELIKHSIEQVIQDCGPENEDSAWEVLFALTDEKFTRPIKTKAELIIVIRREQGTGNREQGINSNQGIVNSQQSTVSRDVAYNVSTQSTVNILEREEPEAFIDVILESGLLLRRREEPEDRYQLLHDYLVLPIRQRYAIQEKQHQQEIQQRLHQAQTEKWKAEEALEKMSREQLLQRNRRLQQWLGVSIVVALLLGFTTKVATDQKWRADQQKQLADLATLTASSDALFFSQYKFDALMESLRAARQFQHLKATTSLSPELKTMETRIAATLQQSVYGIGEQNRLEGHQDVVWDVSFSPDGNYIASGSVDKTVKLWTPDGQLLRTLVGHTGNVTDISFSPDSQLLASASQDGTIKLWPVEALSANSVSITPLTLSGHRKTVSSVTFSPDGRLIASVSEDHRLKLWSRGGKLLRTLYLTRKALTSVAFSPDGQVLAIAIADGTVKLIQLDGTVLHSLDHTRDPDQTVYKVSFSPNGKLIATVGADQTLKLWTRRGQLLKTLKGDSSRVYGVSFSPDSQLLATSTDDKNIYLWTVEGTLLKQWQGHGDKVTNVQFSPDGKILASSSYDKAVKLWSLDRIPLKTLTSHQHRVLGVSFSPNGEMFASASQDKTVKLWSRTGALLTTLTGHQDRVTTVSFSPDGELLATAGYDRTVKLWKLRADSENQQQRQGALFKWLYRGFPGSVSNGKAPLPLQKKRVSVESIQLFKSWMAHDNSIMSINFSPDGEQIATASKDKTVKLWSRKGELLHTLIGHHSWVNSVVFSPNGQVIVTSSDDGMIKLWDHQGKLLKTIPADQGYVLSVRFSPDGQVIASAGYDNTVKLWDSEGNYLKTLLKGSSDSVTSVAFSPDSQLIASASYDSTVKLWSCHDGTLLKTLVGHQDSIMGISFSPDGQVLVSASRDKTLIMWNLDLDNLIDRACDWVHNYLRTNPKVGNSDRHLCHL</sequence>
<dbReference type="Pfam" id="PF00400">
    <property type="entry name" value="WD40"/>
    <property type="match status" value="14"/>
</dbReference>
<feature type="repeat" description="WD" evidence="3">
    <location>
        <begin position="1623"/>
        <end position="1664"/>
    </location>
</feature>
<organism evidence="6 7">
    <name type="scientific">Planktothrix serta PCC 8927</name>
    <dbReference type="NCBI Taxonomy" id="671068"/>
    <lineage>
        <taxon>Bacteria</taxon>
        <taxon>Bacillati</taxon>
        <taxon>Cyanobacteriota</taxon>
        <taxon>Cyanophyceae</taxon>
        <taxon>Oscillatoriophycideae</taxon>
        <taxon>Oscillatoriales</taxon>
        <taxon>Microcoleaceae</taxon>
        <taxon>Planktothrix</taxon>
    </lineage>
</organism>
<dbReference type="Gene3D" id="3.40.50.300">
    <property type="entry name" value="P-loop containing nucleotide triphosphate hydrolases"/>
    <property type="match status" value="1"/>
</dbReference>
<dbReference type="InterPro" id="IPR011990">
    <property type="entry name" value="TPR-like_helical_dom_sf"/>
</dbReference>
<feature type="repeat" description="WD" evidence="3">
    <location>
        <begin position="1540"/>
        <end position="1572"/>
    </location>
</feature>